<dbReference type="Pfam" id="PF02636">
    <property type="entry name" value="Methyltransf_28"/>
    <property type="match status" value="1"/>
</dbReference>
<protein>
    <submittedName>
        <fullName evidence="3">SAM-dependent methyltransferase</fullName>
    </submittedName>
</protein>
<dbReference type="EMBL" id="SPMZ01000035">
    <property type="protein sequence ID" value="NMQ19954.1"/>
    <property type="molecule type" value="Genomic_DNA"/>
</dbReference>
<dbReference type="PANTHER" id="PTHR12049:SF7">
    <property type="entry name" value="PROTEIN ARGININE METHYLTRANSFERASE NDUFAF7, MITOCHONDRIAL"/>
    <property type="match status" value="1"/>
</dbReference>
<evidence type="ECO:0000256" key="2">
    <source>
        <dbReference type="ARBA" id="ARBA00022679"/>
    </source>
</evidence>
<keyword evidence="4" id="KW-1185">Reference proteome</keyword>
<name>A0ABX1TN07_9GAMM</name>
<dbReference type="InterPro" id="IPR029063">
    <property type="entry name" value="SAM-dependent_MTases_sf"/>
</dbReference>
<dbReference type="InterPro" id="IPR003788">
    <property type="entry name" value="NDUFAF7"/>
</dbReference>
<dbReference type="Gene3D" id="3.40.50.12710">
    <property type="match status" value="1"/>
</dbReference>
<proteinExistence type="predicted"/>
<keyword evidence="1 3" id="KW-0489">Methyltransferase</keyword>
<dbReference type="InterPro" id="IPR038375">
    <property type="entry name" value="NDUFAF7_sf"/>
</dbReference>
<gene>
    <name evidence="3" type="ORF">E4P82_12550</name>
</gene>
<evidence type="ECO:0000313" key="4">
    <source>
        <dbReference type="Proteomes" id="UP000760480"/>
    </source>
</evidence>
<dbReference type="GO" id="GO:0032259">
    <property type="term" value="P:methylation"/>
    <property type="evidence" value="ECO:0007669"/>
    <property type="project" value="UniProtKB-KW"/>
</dbReference>
<reference evidence="3 4" key="1">
    <citation type="submission" date="2019-03" db="EMBL/GenBank/DDBJ databases">
        <title>Metabolic reconstructions from genomes of highly enriched 'Candidatus Accumulibacter' and 'Candidatus Competibacter' bioreactor populations.</title>
        <authorList>
            <person name="Annavajhala M.K."/>
            <person name="Welles L."/>
            <person name="Abbas B."/>
            <person name="Sorokin D."/>
            <person name="Park H."/>
            <person name="Van Loosdrecht M."/>
            <person name="Chandran K."/>
        </authorList>
    </citation>
    <scope>NUCLEOTIDE SEQUENCE [LARGE SCALE GENOMIC DNA]</scope>
    <source>
        <strain evidence="3 4">SBR_G</strain>
    </source>
</reference>
<keyword evidence="2" id="KW-0808">Transferase</keyword>
<dbReference type="GO" id="GO:0008168">
    <property type="term" value="F:methyltransferase activity"/>
    <property type="evidence" value="ECO:0007669"/>
    <property type="project" value="UniProtKB-KW"/>
</dbReference>
<sequence length="397" mass="43301">MILSSSPHDRLPAPDPAAAAHSARLLEQIRAEITAAGGAISFARFMDLALYAPGLGYYRAGARKFGPDGDFVTAPELSPLFSRCLARQCRPILEALGGGMLLELGAGTGVMAADLLRELRALDALPERYAILELSGELRQRQHQTLAERTPELLDRVVWLDALPDPGLRGVVLGNEVLDALPVERFRVTEAGPRRLAVGWNETGLDWVEGDEDPEVTAAVAGIEQALGWPLPLGYVSEYVPHLDAWLRAIAGTLAAGALLFVDYGYPRRDYYHPERAAGTLLCHYRHRVHDDPLILPGLQDITASVDFTAVADAALAVGLEVAGYTAQNYFLFGCGLMELLAEADPAATLRYLEQTRQVKLLTLPGEMGERFQAIALTRDLDLPLRGFTMRDERGRL</sequence>
<dbReference type="RefSeq" id="WP_169249219.1">
    <property type="nucleotide sequence ID" value="NZ_SPMZ01000035.1"/>
</dbReference>
<evidence type="ECO:0000313" key="3">
    <source>
        <dbReference type="EMBL" id="NMQ19954.1"/>
    </source>
</evidence>
<organism evidence="3 4">
    <name type="scientific">Candidatus Competibacter phosphatis</name>
    <dbReference type="NCBI Taxonomy" id="221280"/>
    <lineage>
        <taxon>Bacteria</taxon>
        <taxon>Pseudomonadati</taxon>
        <taxon>Pseudomonadota</taxon>
        <taxon>Gammaproteobacteria</taxon>
        <taxon>Candidatus Competibacteraceae</taxon>
        <taxon>Candidatus Competibacter</taxon>
    </lineage>
</organism>
<accession>A0ABX1TN07</accession>
<comment type="caution">
    <text evidence="3">The sequence shown here is derived from an EMBL/GenBank/DDBJ whole genome shotgun (WGS) entry which is preliminary data.</text>
</comment>
<dbReference type="SUPFAM" id="SSF53335">
    <property type="entry name" value="S-adenosyl-L-methionine-dependent methyltransferases"/>
    <property type="match status" value="1"/>
</dbReference>
<dbReference type="Proteomes" id="UP000760480">
    <property type="component" value="Unassembled WGS sequence"/>
</dbReference>
<evidence type="ECO:0000256" key="1">
    <source>
        <dbReference type="ARBA" id="ARBA00022603"/>
    </source>
</evidence>
<dbReference type="PANTHER" id="PTHR12049">
    <property type="entry name" value="PROTEIN ARGININE METHYLTRANSFERASE NDUFAF7, MITOCHONDRIAL"/>
    <property type="match status" value="1"/>
</dbReference>